<dbReference type="AlphaFoldDB" id="A0A3R7E6N6"/>
<dbReference type="RefSeq" id="WP_259461408.1">
    <property type="nucleotide sequence ID" value="NZ_MCAS01000013.1"/>
</dbReference>
<evidence type="ECO:0000313" key="2">
    <source>
        <dbReference type="Proteomes" id="UP000283709"/>
    </source>
</evidence>
<organism evidence="1 2">
    <name type="scientific">Paraburkholderia fungorum</name>
    <dbReference type="NCBI Taxonomy" id="134537"/>
    <lineage>
        <taxon>Bacteria</taxon>
        <taxon>Pseudomonadati</taxon>
        <taxon>Pseudomonadota</taxon>
        <taxon>Betaproteobacteria</taxon>
        <taxon>Burkholderiales</taxon>
        <taxon>Burkholderiaceae</taxon>
        <taxon>Paraburkholderia</taxon>
    </lineage>
</organism>
<evidence type="ECO:0000313" key="1">
    <source>
        <dbReference type="EMBL" id="RKF46165.1"/>
    </source>
</evidence>
<protein>
    <submittedName>
        <fullName evidence="1">Uncharacterized protein</fullName>
    </submittedName>
</protein>
<gene>
    <name evidence="1" type="ORF">BCY88_25090</name>
</gene>
<accession>A0A3R7E6N6</accession>
<dbReference type="EMBL" id="MCAS01000013">
    <property type="protein sequence ID" value="RKF46165.1"/>
    <property type="molecule type" value="Genomic_DNA"/>
</dbReference>
<proteinExistence type="predicted"/>
<reference evidence="1 2" key="1">
    <citation type="submission" date="2016-07" db="EMBL/GenBank/DDBJ databases">
        <title>Genome analysis of Burkholderia fungorum ES3-20.</title>
        <authorList>
            <person name="Xu D."/>
            <person name="Yao R."/>
            <person name="Zheng S."/>
        </authorList>
    </citation>
    <scope>NUCLEOTIDE SEQUENCE [LARGE SCALE GENOMIC DNA]</scope>
    <source>
        <strain evidence="1 2">ES3-20</strain>
    </source>
</reference>
<comment type="caution">
    <text evidence="1">The sequence shown here is derived from an EMBL/GenBank/DDBJ whole genome shotgun (WGS) entry which is preliminary data.</text>
</comment>
<dbReference type="Proteomes" id="UP000283709">
    <property type="component" value="Unassembled WGS sequence"/>
</dbReference>
<name>A0A3R7E6N6_9BURK</name>
<sequence length="63" mass="6909">MAVVITIIQVLIWYFSDNDLPTWFEKCAFGKSPNSPPCGAGKQHEEFEKALASVGLHASEGIE</sequence>